<evidence type="ECO:0000256" key="1">
    <source>
        <dbReference type="ARBA" id="ARBA00009179"/>
    </source>
</evidence>
<evidence type="ECO:0000313" key="10">
    <source>
        <dbReference type="Proteomes" id="UP000627446"/>
    </source>
</evidence>
<comment type="similarity">
    <text evidence="1 5">Belongs to the peptidase S41A family.</text>
</comment>
<dbReference type="Gene3D" id="3.90.226.10">
    <property type="entry name" value="2-enoyl-CoA Hydratase, Chain A, domain 1"/>
    <property type="match status" value="1"/>
</dbReference>
<dbReference type="GO" id="GO:0007165">
    <property type="term" value="P:signal transduction"/>
    <property type="evidence" value="ECO:0007669"/>
    <property type="project" value="TreeGrafter"/>
</dbReference>
<dbReference type="AlphaFoldDB" id="A0A923KSM0"/>
<dbReference type="Pfam" id="PF03572">
    <property type="entry name" value="Peptidase_S41"/>
    <property type="match status" value="1"/>
</dbReference>
<accession>A0A923KSM0</accession>
<dbReference type="Gene3D" id="2.30.42.10">
    <property type="match status" value="1"/>
</dbReference>
<dbReference type="RefSeq" id="WP_186914863.1">
    <property type="nucleotide sequence ID" value="NZ_JACOFZ010000001.1"/>
</dbReference>
<feature type="signal peptide" evidence="7">
    <location>
        <begin position="1"/>
        <end position="21"/>
    </location>
</feature>
<dbReference type="FunFam" id="3.90.226.10:FF:000090">
    <property type="entry name" value="Tail-specific protease"/>
    <property type="match status" value="1"/>
</dbReference>
<dbReference type="InterPro" id="IPR036034">
    <property type="entry name" value="PDZ_sf"/>
</dbReference>
<sequence length="737" mass="82306">MKKTLLSIALGLVISTHFATAQPGPAVSTAKAPIQLTEFKPLPQQIQAANMTAEFLTRFHYKATPLDDAMSEKIFDRYLKSLDADRVFFLQSDIDQFNAARTKLDDAILGQDLTIPFAMFNLYQKRFKERLTFASDVLKSDFDFSEKESYFYQREKAPWPKDDAAMRDLWRQRVKNDWLRLKLAGKETEAIRTTLAKRYETTLTRMNKLKSEDVFQLFMNAYAMSVEPHTNYLGPKAAEDFDIAMRLSMSGIGATLQDRDEMATIRELVPGSPAALSGKLKVGDRIVGVGQGANATPVDVMGWRLDDVVALIRGPKDTPVTLDVLPADAGPDGKHVTIVLVRNKITLEQQAAKKSIQEVKTADGTRRIGVIALPTFYQDFDARRRGDKDFKSATRDVARLLGELKKEKVDSVLIDLRDNGGGSLNEAVELTSLFIGKGPVVQQKNAQGRVHIERDGAGVIAWDGPMGVMINRGSASASEIFAAAIQDYGRGLIIGENSFGKGTVQTVISLDQMARSEKPQYGDLKMTVAQFFRVNGGTTQLRGVSPDIAYPTFTDADSYGESSYDNALPWVQIKPADYQTVGNLKDVQAMLQVRHEMRIAKDKEFQFIKEDIAEYKQQKEKKEISLNEAERRAERDAREKKIKEREEFRASLECKDKNSDKCLKAKSKLNKQDDGLQGSERSLAAELAEEKANKEAKDVYLIEAANILSDEIELIKTNQKIAAQVMPKLAAKAKEMQ</sequence>
<keyword evidence="6" id="KW-0175">Coiled coil</keyword>
<dbReference type="NCBIfam" id="TIGR00225">
    <property type="entry name" value="prc"/>
    <property type="match status" value="1"/>
</dbReference>
<name>A0A923KSM0_9BURK</name>
<proteinExistence type="inferred from homology"/>
<dbReference type="Pfam" id="PF00595">
    <property type="entry name" value="PDZ"/>
    <property type="match status" value="1"/>
</dbReference>
<evidence type="ECO:0000259" key="8">
    <source>
        <dbReference type="PROSITE" id="PS50106"/>
    </source>
</evidence>
<dbReference type="GO" id="GO:0006508">
    <property type="term" value="P:proteolysis"/>
    <property type="evidence" value="ECO:0007669"/>
    <property type="project" value="UniProtKB-KW"/>
</dbReference>
<dbReference type="GO" id="GO:0004175">
    <property type="term" value="F:endopeptidase activity"/>
    <property type="evidence" value="ECO:0007669"/>
    <property type="project" value="TreeGrafter"/>
</dbReference>
<gene>
    <name evidence="9" type="ORF">H8K36_04635</name>
</gene>
<keyword evidence="7" id="KW-0732">Signal</keyword>
<dbReference type="SUPFAM" id="SSF50156">
    <property type="entry name" value="PDZ domain-like"/>
    <property type="match status" value="1"/>
</dbReference>
<dbReference type="CDD" id="cd07560">
    <property type="entry name" value="Peptidase_S41_CPP"/>
    <property type="match status" value="1"/>
</dbReference>
<evidence type="ECO:0000256" key="4">
    <source>
        <dbReference type="ARBA" id="ARBA00022825"/>
    </source>
</evidence>
<dbReference type="CDD" id="cd06782">
    <property type="entry name" value="cpPDZ_CPP-like"/>
    <property type="match status" value="1"/>
</dbReference>
<organism evidence="9 10">
    <name type="scientific">Undibacterium nitidum</name>
    <dbReference type="NCBI Taxonomy" id="2762298"/>
    <lineage>
        <taxon>Bacteria</taxon>
        <taxon>Pseudomonadati</taxon>
        <taxon>Pseudomonadota</taxon>
        <taxon>Betaproteobacteria</taxon>
        <taxon>Burkholderiales</taxon>
        <taxon>Oxalobacteraceae</taxon>
        <taxon>Undibacterium</taxon>
    </lineage>
</organism>
<dbReference type="InterPro" id="IPR040573">
    <property type="entry name" value="TSP_N"/>
</dbReference>
<dbReference type="PANTHER" id="PTHR32060">
    <property type="entry name" value="TAIL-SPECIFIC PROTEASE"/>
    <property type="match status" value="1"/>
</dbReference>
<evidence type="ECO:0000256" key="5">
    <source>
        <dbReference type="RuleBase" id="RU004404"/>
    </source>
</evidence>
<dbReference type="EMBL" id="JACOFZ010000001">
    <property type="protein sequence ID" value="MBC3880649.1"/>
    <property type="molecule type" value="Genomic_DNA"/>
</dbReference>
<comment type="caution">
    <text evidence="9">The sequence shown here is derived from an EMBL/GenBank/DDBJ whole genome shotgun (WGS) entry which is preliminary data.</text>
</comment>
<dbReference type="Pfam" id="PF11818">
    <property type="entry name" value="DUF3340"/>
    <property type="match status" value="1"/>
</dbReference>
<keyword evidence="3 5" id="KW-0378">Hydrolase</keyword>
<protein>
    <submittedName>
        <fullName evidence="9">Carboxy terminal-processing peptidase</fullName>
    </submittedName>
</protein>
<dbReference type="InterPro" id="IPR020992">
    <property type="entry name" value="Tail_Prtase_C"/>
</dbReference>
<evidence type="ECO:0000256" key="3">
    <source>
        <dbReference type="ARBA" id="ARBA00022801"/>
    </source>
</evidence>
<dbReference type="SUPFAM" id="SSF52096">
    <property type="entry name" value="ClpP/crotonase"/>
    <property type="match status" value="1"/>
</dbReference>
<dbReference type="SMART" id="SM00228">
    <property type="entry name" value="PDZ"/>
    <property type="match status" value="1"/>
</dbReference>
<feature type="chain" id="PRO_5037554688" evidence="7">
    <location>
        <begin position="22"/>
        <end position="737"/>
    </location>
</feature>
<dbReference type="InterPro" id="IPR004447">
    <property type="entry name" value="Peptidase_S41A"/>
</dbReference>
<feature type="coiled-coil region" evidence="6">
    <location>
        <begin position="605"/>
        <end position="646"/>
    </location>
</feature>
<dbReference type="InterPro" id="IPR029045">
    <property type="entry name" value="ClpP/crotonase-like_dom_sf"/>
</dbReference>
<dbReference type="InterPro" id="IPR005151">
    <property type="entry name" value="Tail-specific_protease"/>
</dbReference>
<keyword evidence="10" id="KW-1185">Reference proteome</keyword>
<evidence type="ECO:0000256" key="2">
    <source>
        <dbReference type="ARBA" id="ARBA00022670"/>
    </source>
</evidence>
<dbReference type="SMART" id="SM00245">
    <property type="entry name" value="TSPc"/>
    <property type="match status" value="1"/>
</dbReference>
<dbReference type="GO" id="GO:0030288">
    <property type="term" value="C:outer membrane-bounded periplasmic space"/>
    <property type="evidence" value="ECO:0007669"/>
    <property type="project" value="TreeGrafter"/>
</dbReference>
<evidence type="ECO:0000313" key="9">
    <source>
        <dbReference type="EMBL" id="MBC3880649.1"/>
    </source>
</evidence>
<dbReference type="PROSITE" id="PS50106">
    <property type="entry name" value="PDZ"/>
    <property type="match status" value="1"/>
</dbReference>
<feature type="domain" description="PDZ" evidence="8">
    <location>
        <begin position="242"/>
        <end position="313"/>
    </location>
</feature>
<evidence type="ECO:0000256" key="6">
    <source>
        <dbReference type="SAM" id="Coils"/>
    </source>
</evidence>
<evidence type="ECO:0000256" key="7">
    <source>
        <dbReference type="SAM" id="SignalP"/>
    </source>
</evidence>
<dbReference type="PANTHER" id="PTHR32060:SF22">
    <property type="entry name" value="CARBOXYL-TERMINAL-PROCESSING PEPTIDASE 3, CHLOROPLASTIC"/>
    <property type="match status" value="1"/>
</dbReference>
<keyword evidence="4 5" id="KW-0720">Serine protease</keyword>
<dbReference type="Proteomes" id="UP000627446">
    <property type="component" value="Unassembled WGS sequence"/>
</dbReference>
<reference evidence="9" key="1">
    <citation type="submission" date="2020-08" db="EMBL/GenBank/DDBJ databases">
        <title>Novel species isolated from subtropical streams in China.</title>
        <authorList>
            <person name="Lu H."/>
        </authorList>
    </citation>
    <scope>NUCLEOTIDE SEQUENCE</scope>
    <source>
        <strain evidence="9">LX22W</strain>
    </source>
</reference>
<keyword evidence="2 5" id="KW-0645">Protease</keyword>
<dbReference type="Pfam" id="PF17804">
    <property type="entry name" value="TSP_NTD"/>
    <property type="match status" value="1"/>
</dbReference>
<dbReference type="InterPro" id="IPR001478">
    <property type="entry name" value="PDZ"/>
</dbReference>
<dbReference type="GO" id="GO:0008236">
    <property type="term" value="F:serine-type peptidase activity"/>
    <property type="evidence" value="ECO:0007669"/>
    <property type="project" value="UniProtKB-KW"/>
</dbReference>